<evidence type="ECO:0000256" key="6">
    <source>
        <dbReference type="PIRSR" id="PIRSR600821-50"/>
    </source>
</evidence>
<dbReference type="InterPro" id="IPR000821">
    <property type="entry name" value="Ala_racemase"/>
</dbReference>
<dbReference type="FunFam" id="2.40.37.10:FF:000006">
    <property type="entry name" value="Alanine racemase"/>
    <property type="match status" value="1"/>
</dbReference>
<dbReference type="CDD" id="cd00430">
    <property type="entry name" value="PLPDE_III_AR"/>
    <property type="match status" value="1"/>
</dbReference>
<proteinExistence type="inferred from homology"/>
<feature type="active site" description="Proton acceptor; specific for L-alanine" evidence="5">
    <location>
        <position position="265"/>
    </location>
</feature>
<reference evidence="9" key="1">
    <citation type="journal article" date="2017" name="Appl. Environ. Microbiol.">
        <title>Staphylococcus edaphicus sp. nov., isolated in Antarctica, harbours mecC gene and genomic islands with suspected role in adaptation to extreme environment.</title>
        <authorList>
            <person name="Pantucek R."/>
            <person name="Sedlacek I."/>
            <person name="Indrakova A."/>
            <person name="Vrbovska V."/>
            <person name="Maslanova I."/>
            <person name="Kovarovic V."/>
            <person name="Svec P."/>
            <person name="Kralova S."/>
            <person name="Kristofova L."/>
            <person name="Keklakova J."/>
            <person name="Petras P."/>
            <person name="Doskar J."/>
        </authorList>
    </citation>
    <scope>NUCLEOTIDE SEQUENCE</scope>
    <source>
        <strain evidence="9">CCM 8730</strain>
    </source>
</reference>
<dbReference type="UniPathway" id="UPA00042">
    <property type="reaction ID" value="UER00497"/>
</dbReference>
<dbReference type="EMBL" id="MRZN01000030">
    <property type="protein sequence ID" value="PHK48588.1"/>
    <property type="molecule type" value="Genomic_DNA"/>
</dbReference>
<dbReference type="FunFam" id="3.20.20.10:FF:000002">
    <property type="entry name" value="Alanine racemase"/>
    <property type="match status" value="1"/>
</dbReference>
<protein>
    <recommendedName>
        <fullName evidence="5">Alanine racemase</fullName>
        <ecNumber evidence="5">5.1.1.1</ecNumber>
    </recommendedName>
</protein>
<reference evidence="11" key="2">
    <citation type="submission" date="2017-10" db="EMBL/GenBank/DDBJ databases">
        <title>Staphylococcus edaphicus sp. nov., isolated in Antarctica, harbouring mecC gene and genomic islands essential in adaptation to extreme environment.</title>
        <authorList>
            <person name="Pantucek R."/>
            <person name="Sedlacek I."/>
            <person name="Indrakova A."/>
            <person name="Vrbovska V."/>
            <person name="Maslanova I."/>
            <person name="Kovarovic V."/>
            <person name="Svec P."/>
            <person name="Kralova S."/>
            <person name="Kristofova L."/>
            <person name="Keklakova J."/>
            <person name="Petras P."/>
            <person name="Doskar J."/>
        </authorList>
    </citation>
    <scope>NUCLEOTIDE SEQUENCE [LARGE SCALE GENOMIC DNA]</scope>
    <source>
        <strain evidence="11">CCM 5085</strain>
    </source>
</reference>
<dbReference type="SUPFAM" id="SSF50621">
    <property type="entry name" value="Alanine racemase C-terminal domain-like"/>
    <property type="match status" value="1"/>
</dbReference>
<dbReference type="OrthoDB" id="9813814at2"/>
<dbReference type="Gene3D" id="3.20.20.10">
    <property type="entry name" value="Alanine racemase"/>
    <property type="match status" value="1"/>
</dbReference>
<dbReference type="InterPro" id="IPR009006">
    <property type="entry name" value="Ala_racemase/Decarboxylase_C"/>
</dbReference>
<evidence type="ECO:0000313" key="10">
    <source>
        <dbReference type="EMBL" id="UQW82330.1"/>
    </source>
</evidence>
<evidence type="ECO:0000313" key="11">
    <source>
        <dbReference type="Proteomes" id="UP000223828"/>
    </source>
</evidence>
<accession>A0A2C6WCI9</accession>
<comment type="function">
    <text evidence="5">Catalyzes the interconversion of L-alanine and D-alanine. May also act on other amino acids.</text>
</comment>
<dbReference type="InterPro" id="IPR001608">
    <property type="entry name" value="Ala_racemase_N"/>
</dbReference>
<evidence type="ECO:0000313" key="12">
    <source>
        <dbReference type="Proteomes" id="UP001056588"/>
    </source>
</evidence>
<evidence type="ECO:0000256" key="4">
    <source>
        <dbReference type="ARBA" id="ARBA00023235"/>
    </source>
</evidence>
<dbReference type="Pfam" id="PF01168">
    <property type="entry name" value="Ala_racemase_N"/>
    <property type="match status" value="1"/>
</dbReference>
<dbReference type="GO" id="GO:0009252">
    <property type="term" value="P:peptidoglycan biosynthetic process"/>
    <property type="evidence" value="ECO:0007669"/>
    <property type="project" value="TreeGrafter"/>
</dbReference>
<dbReference type="EC" id="5.1.1.1" evidence="5"/>
<evidence type="ECO:0000256" key="2">
    <source>
        <dbReference type="ARBA" id="ARBA00001933"/>
    </source>
</evidence>
<evidence type="ECO:0000256" key="7">
    <source>
        <dbReference type="PIRSR" id="PIRSR600821-52"/>
    </source>
</evidence>
<comment type="catalytic activity">
    <reaction evidence="1 5">
        <text>L-alanine = D-alanine</text>
        <dbReference type="Rhea" id="RHEA:20249"/>
        <dbReference type="ChEBI" id="CHEBI:57416"/>
        <dbReference type="ChEBI" id="CHEBI:57972"/>
        <dbReference type="EC" id="5.1.1.1"/>
    </reaction>
</comment>
<reference evidence="10" key="4">
    <citation type="submission" date="2022-03" db="EMBL/GenBank/DDBJ databases">
        <title>Complete Genome Sequence of Staphylococcus edaphicus strain CCM 8731.</title>
        <authorList>
            <person name="Rimmer C.O."/>
            <person name="Thomas J.C."/>
        </authorList>
    </citation>
    <scope>NUCLEOTIDE SEQUENCE</scope>
    <source>
        <strain evidence="10">CCM 8731</strain>
    </source>
</reference>
<organism evidence="9 11">
    <name type="scientific">Staphylococcus edaphicus</name>
    <dbReference type="NCBI Taxonomy" id="1955013"/>
    <lineage>
        <taxon>Bacteria</taxon>
        <taxon>Bacillati</taxon>
        <taxon>Bacillota</taxon>
        <taxon>Bacilli</taxon>
        <taxon>Bacillales</taxon>
        <taxon>Staphylococcaceae</taxon>
        <taxon>Staphylococcus</taxon>
    </lineage>
</organism>
<dbReference type="SMART" id="SM01005">
    <property type="entry name" value="Ala_racemase_C"/>
    <property type="match status" value="1"/>
</dbReference>
<dbReference type="Proteomes" id="UP000223828">
    <property type="component" value="Unassembled WGS sequence"/>
</dbReference>
<name>A0A2C6WCI9_9STAP</name>
<comment type="cofactor">
    <cofactor evidence="2 5 6">
        <name>pyridoxal 5'-phosphate</name>
        <dbReference type="ChEBI" id="CHEBI:597326"/>
    </cofactor>
</comment>
<reference evidence="9" key="3">
    <citation type="submission" date="2017-10" db="EMBL/GenBank/DDBJ databases">
        <authorList>
            <person name="Vrbovska V."/>
            <person name="Kovarovic V."/>
            <person name="Indrakova A."/>
        </authorList>
    </citation>
    <scope>NUCLEOTIDE SEQUENCE</scope>
    <source>
        <strain evidence="9">CCM 8730</strain>
    </source>
</reference>
<evidence type="ECO:0000259" key="8">
    <source>
        <dbReference type="SMART" id="SM01005"/>
    </source>
</evidence>
<evidence type="ECO:0000256" key="3">
    <source>
        <dbReference type="ARBA" id="ARBA00022898"/>
    </source>
</evidence>
<comment type="pathway">
    <text evidence="5">Amino-acid biosynthesis; D-alanine biosynthesis; D-alanine from L-alanine: step 1/1.</text>
</comment>
<evidence type="ECO:0000256" key="1">
    <source>
        <dbReference type="ARBA" id="ARBA00000316"/>
    </source>
</evidence>
<dbReference type="InterPro" id="IPR029066">
    <property type="entry name" value="PLP-binding_barrel"/>
</dbReference>
<sequence>MSDKYYRSTYVNVDLNAIVANFQVFQKLHPNKTVMPVVKANGYGLGSIKIARQLMDNGAEFFAVATLDEAIELRMHGINAKILVLGVIPTHHINKAIQHRVAITVPSKTWLVEAIQEIPESNDKDIWIHLKLDTGMGRLGMKTVEEYKEVIELIKEHSQLIFEGVFTHFACADEPGESMNQQQATFEKIVGQADQPDYIHSQNSAGALLKDTQFCNAVRVGISLYGYYPSEHVKSNVKVHLKPSAQWISEVVQTKTLQAGESVSYGSVYTAGETTKIGIIPVGYADGYPRMMKGFSVNVNGIQCEVIGKVCMDQTIIKIPDEIQTGDKVIIMDHHSDSFQSAEALAHQQQTINYEVLCRLSRRLPRIYHSTKDLEIRNELLK</sequence>
<dbReference type="Gene3D" id="2.40.37.10">
    <property type="entry name" value="Lyase, Ornithine Decarboxylase, Chain A, domain 1"/>
    <property type="match status" value="1"/>
</dbReference>
<comment type="similarity">
    <text evidence="5">Belongs to the alanine racemase family.</text>
</comment>
<dbReference type="GO" id="GO:0030170">
    <property type="term" value="F:pyridoxal phosphate binding"/>
    <property type="evidence" value="ECO:0007669"/>
    <property type="project" value="UniProtKB-UniRule"/>
</dbReference>
<feature type="binding site" evidence="5 7">
    <location>
        <position position="312"/>
    </location>
    <ligand>
        <name>substrate</name>
    </ligand>
</feature>
<dbReference type="InterPro" id="IPR011079">
    <property type="entry name" value="Ala_racemase_C"/>
</dbReference>
<keyword evidence="3 5" id="KW-0663">Pyridoxal phosphate</keyword>
<evidence type="ECO:0000313" key="9">
    <source>
        <dbReference type="EMBL" id="PHK48588.1"/>
    </source>
</evidence>
<evidence type="ECO:0000256" key="5">
    <source>
        <dbReference type="HAMAP-Rule" id="MF_01201"/>
    </source>
</evidence>
<dbReference type="Proteomes" id="UP001056588">
    <property type="component" value="Chromosome"/>
</dbReference>
<dbReference type="PROSITE" id="PS00395">
    <property type="entry name" value="ALANINE_RACEMASE"/>
    <property type="match status" value="1"/>
</dbReference>
<dbReference type="GO" id="GO:0005829">
    <property type="term" value="C:cytosol"/>
    <property type="evidence" value="ECO:0007669"/>
    <property type="project" value="TreeGrafter"/>
</dbReference>
<keyword evidence="12" id="KW-1185">Reference proteome</keyword>
<dbReference type="RefSeq" id="WP_099091309.1">
    <property type="nucleotide sequence ID" value="NZ_CP093217.1"/>
</dbReference>
<dbReference type="GO" id="GO:0008784">
    <property type="term" value="F:alanine racemase activity"/>
    <property type="evidence" value="ECO:0007669"/>
    <property type="project" value="UniProtKB-UniRule"/>
</dbReference>
<dbReference type="InterPro" id="IPR020622">
    <property type="entry name" value="Ala_racemase_pyridoxalP-BS"/>
</dbReference>
<keyword evidence="4 5" id="KW-0413">Isomerase</keyword>
<dbReference type="PANTHER" id="PTHR30511">
    <property type="entry name" value="ALANINE RACEMASE"/>
    <property type="match status" value="1"/>
</dbReference>
<dbReference type="NCBIfam" id="TIGR00492">
    <property type="entry name" value="alr"/>
    <property type="match status" value="1"/>
</dbReference>
<dbReference type="GO" id="GO:0030632">
    <property type="term" value="P:D-alanine biosynthetic process"/>
    <property type="evidence" value="ECO:0007669"/>
    <property type="project" value="UniProtKB-UniRule"/>
</dbReference>
<feature type="domain" description="Alanine racemase C-terminal" evidence="8">
    <location>
        <begin position="244"/>
        <end position="369"/>
    </location>
</feature>
<dbReference type="EMBL" id="CP093217">
    <property type="protein sequence ID" value="UQW82330.1"/>
    <property type="molecule type" value="Genomic_DNA"/>
</dbReference>
<dbReference type="PANTHER" id="PTHR30511:SF0">
    <property type="entry name" value="ALANINE RACEMASE, CATABOLIC-RELATED"/>
    <property type="match status" value="1"/>
</dbReference>
<gene>
    <name evidence="9" type="primary">alr</name>
    <name evidence="9" type="ORF">BTJ66_12710</name>
    <name evidence="10" type="ORF">MNY58_04310</name>
</gene>
<feature type="binding site" evidence="5 7">
    <location>
        <position position="138"/>
    </location>
    <ligand>
        <name>substrate</name>
    </ligand>
</feature>
<dbReference type="SUPFAM" id="SSF51419">
    <property type="entry name" value="PLP-binding barrel"/>
    <property type="match status" value="1"/>
</dbReference>
<feature type="modified residue" description="N6-(pyridoxal phosphate)lysine" evidence="5 6">
    <location>
        <position position="39"/>
    </location>
</feature>
<dbReference type="AlphaFoldDB" id="A0A2C6WCI9"/>
<feature type="active site" description="Proton acceptor; specific for D-alanine" evidence="5">
    <location>
        <position position="39"/>
    </location>
</feature>
<dbReference type="HAMAP" id="MF_01201">
    <property type="entry name" value="Ala_racemase"/>
    <property type="match status" value="1"/>
</dbReference>
<dbReference type="PRINTS" id="PR00992">
    <property type="entry name" value="ALARACEMASE"/>
</dbReference>
<dbReference type="Pfam" id="PF00842">
    <property type="entry name" value="Ala_racemase_C"/>
    <property type="match status" value="1"/>
</dbReference>